<sequence length="171" mass="18943">MAFARIVRSLTAVAVSAAAVTALAPAAYAAGDKEHCLRSDNPKMMKTLPTPGKDTKFAINLCVVKLANGKHWAYADVHWHNGGNSDVDDHRKFDQVYFFVRLKRNGAKRQGQLCEARHKVNTQQNGDVFCSTEVDPSKANGGWTADGYVQYDIDRDGKGAMRWNWPHPQAL</sequence>
<proteinExistence type="predicted"/>
<keyword evidence="3" id="KW-1185">Reference proteome</keyword>
<organism evidence="2 3">
    <name type="scientific">Actinoallomurus vinaceus</name>
    <dbReference type="NCBI Taxonomy" id="1080074"/>
    <lineage>
        <taxon>Bacteria</taxon>
        <taxon>Bacillati</taxon>
        <taxon>Actinomycetota</taxon>
        <taxon>Actinomycetes</taxon>
        <taxon>Streptosporangiales</taxon>
        <taxon>Thermomonosporaceae</taxon>
        <taxon>Actinoallomurus</taxon>
    </lineage>
</organism>
<dbReference type="EMBL" id="BAABHK010000009">
    <property type="protein sequence ID" value="GAA4631229.1"/>
    <property type="molecule type" value="Genomic_DNA"/>
</dbReference>
<feature type="signal peptide" evidence="1">
    <location>
        <begin position="1"/>
        <end position="29"/>
    </location>
</feature>
<name>A0ABP8UFY6_9ACTN</name>
<keyword evidence="1" id="KW-0732">Signal</keyword>
<comment type="caution">
    <text evidence="2">The sequence shown here is derived from an EMBL/GenBank/DDBJ whole genome shotgun (WGS) entry which is preliminary data.</text>
</comment>
<evidence type="ECO:0000256" key="1">
    <source>
        <dbReference type="SAM" id="SignalP"/>
    </source>
</evidence>
<reference evidence="3" key="1">
    <citation type="journal article" date="2019" name="Int. J. Syst. Evol. Microbiol.">
        <title>The Global Catalogue of Microorganisms (GCM) 10K type strain sequencing project: providing services to taxonomists for standard genome sequencing and annotation.</title>
        <authorList>
            <consortium name="The Broad Institute Genomics Platform"/>
            <consortium name="The Broad Institute Genome Sequencing Center for Infectious Disease"/>
            <person name="Wu L."/>
            <person name="Ma J."/>
        </authorList>
    </citation>
    <scope>NUCLEOTIDE SEQUENCE [LARGE SCALE GENOMIC DNA]</scope>
    <source>
        <strain evidence="3">JCM 17939</strain>
    </source>
</reference>
<evidence type="ECO:0000313" key="3">
    <source>
        <dbReference type="Proteomes" id="UP001501442"/>
    </source>
</evidence>
<dbReference type="RefSeq" id="WP_345434427.1">
    <property type="nucleotide sequence ID" value="NZ_BAABHK010000009.1"/>
</dbReference>
<dbReference type="Proteomes" id="UP001501442">
    <property type="component" value="Unassembled WGS sequence"/>
</dbReference>
<gene>
    <name evidence="2" type="ORF">GCM10023196_059820</name>
</gene>
<evidence type="ECO:0008006" key="4">
    <source>
        <dbReference type="Google" id="ProtNLM"/>
    </source>
</evidence>
<evidence type="ECO:0000313" key="2">
    <source>
        <dbReference type="EMBL" id="GAA4631229.1"/>
    </source>
</evidence>
<feature type="chain" id="PRO_5046658532" description="Secreted protein" evidence="1">
    <location>
        <begin position="30"/>
        <end position="171"/>
    </location>
</feature>
<protein>
    <recommendedName>
        <fullName evidence="4">Secreted protein</fullName>
    </recommendedName>
</protein>
<accession>A0ABP8UFY6</accession>